<feature type="transmembrane region" description="Helical" evidence="5">
    <location>
        <begin position="75"/>
        <end position="92"/>
    </location>
</feature>
<feature type="transmembrane region" description="Helical" evidence="5">
    <location>
        <begin position="12"/>
        <end position="31"/>
    </location>
</feature>
<comment type="caution">
    <text evidence="6">The sequence shown here is derived from an EMBL/GenBank/DDBJ whole genome shotgun (WGS) entry which is preliminary data.</text>
</comment>
<proteinExistence type="predicted"/>
<protein>
    <submittedName>
        <fullName evidence="6">DoxX family membrane protein</fullName>
    </submittedName>
</protein>
<keyword evidence="4 5" id="KW-0472">Membrane</keyword>
<gene>
    <name evidence="6" type="ORF">KM295_00685</name>
</gene>
<evidence type="ECO:0000256" key="4">
    <source>
        <dbReference type="ARBA" id="ARBA00023136"/>
    </source>
</evidence>
<evidence type="ECO:0000256" key="5">
    <source>
        <dbReference type="SAM" id="Phobius"/>
    </source>
</evidence>
<dbReference type="InterPro" id="IPR032808">
    <property type="entry name" value="DoxX"/>
</dbReference>
<evidence type="ECO:0000256" key="3">
    <source>
        <dbReference type="ARBA" id="ARBA00022989"/>
    </source>
</evidence>
<keyword evidence="2 5" id="KW-0812">Transmembrane</keyword>
<organism evidence="6 7">
    <name type="scientific">Natronomonas aquatica</name>
    <dbReference type="NCBI Taxonomy" id="2841590"/>
    <lineage>
        <taxon>Archaea</taxon>
        <taxon>Methanobacteriati</taxon>
        <taxon>Methanobacteriota</taxon>
        <taxon>Stenosarchaea group</taxon>
        <taxon>Halobacteria</taxon>
        <taxon>Halobacteriales</taxon>
        <taxon>Natronomonadaceae</taxon>
        <taxon>Natronomonas</taxon>
    </lineage>
</organism>
<evidence type="ECO:0000256" key="2">
    <source>
        <dbReference type="ARBA" id="ARBA00022692"/>
    </source>
</evidence>
<dbReference type="Pfam" id="PF07681">
    <property type="entry name" value="DoxX"/>
    <property type="match status" value="1"/>
</dbReference>
<dbReference type="GO" id="GO:0016020">
    <property type="term" value="C:membrane"/>
    <property type="evidence" value="ECO:0007669"/>
    <property type="project" value="UniProtKB-SubCell"/>
</dbReference>
<feature type="transmembrane region" description="Helical" evidence="5">
    <location>
        <begin position="113"/>
        <end position="133"/>
    </location>
</feature>
<evidence type="ECO:0000313" key="6">
    <source>
        <dbReference type="EMBL" id="MCQ4332021.1"/>
    </source>
</evidence>
<keyword evidence="7" id="KW-1185">Reference proteome</keyword>
<accession>A0A9R1D4J5</accession>
<dbReference type="Proteomes" id="UP001139494">
    <property type="component" value="Unassembled WGS sequence"/>
</dbReference>
<reference evidence="6" key="1">
    <citation type="journal article" date="2023" name="Front. Microbiol.">
        <title>Genomic-based phylogenetic and metabolic analyses of the genus Natronomonas, and description of Natronomonas aquatica sp. nov.</title>
        <authorList>
            <person name="Garcia-Roldan A."/>
            <person name="Duran-Viseras A."/>
            <person name="de la Haba R.R."/>
            <person name="Corral P."/>
            <person name="Sanchez-Porro C."/>
            <person name="Ventosa A."/>
        </authorList>
    </citation>
    <scope>NUCLEOTIDE SEQUENCE</scope>
    <source>
        <strain evidence="6">F2-12</strain>
    </source>
</reference>
<evidence type="ECO:0000256" key="1">
    <source>
        <dbReference type="ARBA" id="ARBA00004141"/>
    </source>
</evidence>
<dbReference type="AlphaFoldDB" id="A0A9R1D4J5"/>
<sequence>MTLEATGTAEALLIARTLFAAVLGYLALGNLLDLSGAIDYAASKGAPLPRLLVPATSFALLAGAAAILIGAYPALGAITILAFFIGVTPVMHDFWNETGMQRDNEEYHFLKNVGLAAGAMVFLALSATTWPYALGIGLW</sequence>
<comment type="subcellular location">
    <subcellularLocation>
        <location evidence="1">Membrane</location>
        <topology evidence="1">Multi-pass membrane protein</topology>
    </subcellularLocation>
</comment>
<evidence type="ECO:0000313" key="7">
    <source>
        <dbReference type="Proteomes" id="UP001139494"/>
    </source>
</evidence>
<dbReference type="RefSeq" id="WP_256027929.1">
    <property type="nucleotide sequence ID" value="NZ_JAHLKM010000001.1"/>
</dbReference>
<keyword evidence="3 5" id="KW-1133">Transmembrane helix</keyword>
<name>A0A9R1D4J5_9EURY</name>
<dbReference type="EMBL" id="JAHLKM010000001">
    <property type="protein sequence ID" value="MCQ4332021.1"/>
    <property type="molecule type" value="Genomic_DNA"/>
</dbReference>